<dbReference type="InterPro" id="IPR000323">
    <property type="entry name" value="Cu2_ascorb_mOase_N"/>
</dbReference>
<dbReference type="HOGENOM" id="CLU_364982_0_0_1"/>
<evidence type="ECO:0000256" key="1">
    <source>
        <dbReference type="ARBA" id="ARBA00010676"/>
    </source>
</evidence>
<dbReference type="GO" id="GO:0005507">
    <property type="term" value="F:copper ion binding"/>
    <property type="evidence" value="ECO:0007669"/>
    <property type="project" value="InterPro"/>
</dbReference>
<organism evidence="8 9">
    <name type="scientific">Strigamia maritima</name>
    <name type="common">European centipede</name>
    <name type="synonym">Geophilus maritimus</name>
    <dbReference type="NCBI Taxonomy" id="126957"/>
    <lineage>
        <taxon>Eukaryota</taxon>
        <taxon>Metazoa</taxon>
        <taxon>Ecdysozoa</taxon>
        <taxon>Arthropoda</taxon>
        <taxon>Myriapoda</taxon>
        <taxon>Chilopoda</taxon>
        <taxon>Pleurostigmophora</taxon>
        <taxon>Geophilomorpha</taxon>
        <taxon>Linotaeniidae</taxon>
        <taxon>Strigamia</taxon>
    </lineage>
</organism>
<accession>T1IY35</accession>
<dbReference type="EnsemblMetazoa" id="SMAR006136-RA">
    <property type="protein sequence ID" value="SMAR006136-PA"/>
    <property type="gene ID" value="SMAR006136"/>
</dbReference>
<reference evidence="8" key="2">
    <citation type="submission" date="2015-02" db="UniProtKB">
        <authorList>
            <consortium name="EnsemblMetazoa"/>
        </authorList>
    </citation>
    <scope>IDENTIFICATION</scope>
</reference>
<dbReference type="STRING" id="126957.T1IY35"/>
<evidence type="ECO:0000259" key="7">
    <source>
        <dbReference type="Pfam" id="PF03712"/>
    </source>
</evidence>
<evidence type="ECO:0000256" key="2">
    <source>
        <dbReference type="ARBA" id="ARBA00023157"/>
    </source>
</evidence>
<keyword evidence="3" id="KW-0325">Glycoprotein</keyword>
<dbReference type="Proteomes" id="UP000014500">
    <property type="component" value="Unassembled WGS sequence"/>
</dbReference>
<dbReference type="PANTHER" id="PTHR10157">
    <property type="entry name" value="DOPAMINE BETA HYDROXYLASE RELATED"/>
    <property type="match status" value="1"/>
</dbReference>
<feature type="chain" id="PRO_5004579687" description="DOMON domain-containing protein" evidence="4">
    <location>
        <begin position="20"/>
        <end position="765"/>
    </location>
</feature>
<proteinExistence type="inferred from homology"/>
<evidence type="ECO:0000259" key="6">
    <source>
        <dbReference type="Pfam" id="PF03351"/>
    </source>
</evidence>
<name>T1IY35_STRMM</name>
<dbReference type="Pfam" id="PF03351">
    <property type="entry name" value="DOMON"/>
    <property type="match status" value="1"/>
</dbReference>
<evidence type="ECO:0008006" key="10">
    <source>
        <dbReference type="Google" id="ProtNLM"/>
    </source>
</evidence>
<dbReference type="InterPro" id="IPR036939">
    <property type="entry name" value="Cu2_ascorb_mOase_N_sf"/>
</dbReference>
<dbReference type="InterPro" id="IPR008977">
    <property type="entry name" value="PHM/PNGase_F_dom_sf"/>
</dbReference>
<dbReference type="AlphaFoldDB" id="T1IY35"/>
<sequence>MHSFIAFIALFARLEYITLFSIVQDMYLDNGEFYLDQKQDYQILFGSENETHTTLRFQRKFDTCDSKDWKITNDTVRVMYIYQDDDPINKTIVFQSNSKKGKQSLYLLEEPQEHLHMTSSISVWDIRLPNIGLSGSGTIYHCKIFKAPKTSTKHQVIGFKALTDGRKRVHHMILYECHVGTSNSEYKTYINDGGHECYSSNMPKAYTHCSTILIAWGVGSEGDVMPLNVGFPLGEEFGGATYFMLEVHYELMLEQKQSVIDNYGLRLFLTNKIRLHDASVINIGHVVSPLQIIPPGEKSYVSVAHCGSTCTRNLLPSTGINIFGLTLLAHSLATGITLRHIREGVELPPLIDEKNYDSTYLQSHRLKHHGDHLMVECNYDTFSRNNSVVGGLSMRNEVCLAMVQYYPRSSLSECQSWPAIDLLTSWFNIKLEHQENGFVVEDFNQLDGSRRTLTDYLKRYRWAGRSHAYQRDIRFGQYLPFCLRHGRFPANLSLTPANYPEITYPHYVVSAVCSVNTTQETMVSYTKVMDAKSNKKATMAATTITPMMPTAATTTTAITLPLMLTDAAVMTSTEAKLTGDWLDGVPDAPKLTSPTPPAHLNPRINIIQPSNQANCPLNTILILVFPANREGIREEIIIRIGSRIWMTSFLGFAGTLGDHHKFIIAGQVICLVQLITLVMYCTFSHACGPVQLVRQTPQMTQYMGISSGFCPTTVIGNCRQCMDNYQCPGNQICCPVSGLYCCVAAPKLLQINRRVHVLQHCIEIS</sequence>
<keyword evidence="4" id="KW-0732">Signal</keyword>
<comment type="similarity">
    <text evidence="1">Belongs to the copper type II ascorbate-dependent monooxygenase family.</text>
</comment>
<dbReference type="PANTHER" id="PTHR10157:SF23">
    <property type="entry name" value="MOXD1 HOMOLOG 1"/>
    <property type="match status" value="1"/>
</dbReference>
<dbReference type="InterPro" id="IPR024548">
    <property type="entry name" value="Cu2_monoox_C"/>
</dbReference>
<dbReference type="GO" id="GO:0005615">
    <property type="term" value="C:extracellular space"/>
    <property type="evidence" value="ECO:0007669"/>
    <property type="project" value="TreeGrafter"/>
</dbReference>
<dbReference type="InterPro" id="IPR028460">
    <property type="entry name" value="Tbh/DBH"/>
</dbReference>
<feature type="domain" description="Copper type II ascorbate-dependent monooxygenase N-terminal" evidence="5">
    <location>
        <begin position="124"/>
        <end position="250"/>
    </location>
</feature>
<evidence type="ECO:0000313" key="8">
    <source>
        <dbReference type="EnsemblMetazoa" id="SMAR006136-PA"/>
    </source>
</evidence>
<dbReference type="GO" id="GO:0006589">
    <property type="term" value="P:octopamine biosynthetic process"/>
    <property type="evidence" value="ECO:0007669"/>
    <property type="project" value="TreeGrafter"/>
</dbReference>
<dbReference type="EMBL" id="JH431669">
    <property type="status" value="NOT_ANNOTATED_CDS"/>
    <property type="molecule type" value="Genomic_DNA"/>
</dbReference>
<dbReference type="eggNOG" id="KOG3568">
    <property type="taxonomic scope" value="Eukaryota"/>
</dbReference>
<dbReference type="InterPro" id="IPR045266">
    <property type="entry name" value="DOH_DOMON"/>
</dbReference>
<dbReference type="Gene3D" id="2.60.120.230">
    <property type="match status" value="1"/>
</dbReference>
<dbReference type="PRINTS" id="PR00767">
    <property type="entry name" value="DBMONOXGNASE"/>
</dbReference>
<dbReference type="FunFam" id="2.60.120.230:FF:000001">
    <property type="entry name" value="Monooxygenase, DBH-like 1"/>
    <property type="match status" value="1"/>
</dbReference>
<dbReference type="Gene3D" id="2.60.120.310">
    <property type="entry name" value="Copper type II, ascorbate-dependent monooxygenase, N-terminal domain"/>
    <property type="match status" value="1"/>
</dbReference>
<dbReference type="GO" id="GO:0004500">
    <property type="term" value="F:dopamine beta-monooxygenase activity"/>
    <property type="evidence" value="ECO:0007669"/>
    <property type="project" value="InterPro"/>
</dbReference>
<dbReference type="GO" id="GO:0042420">
    <property type="term" value="P:dopamine catabolic process"/>
    <property type="evidence" value="ECO:0007669"/>
    <property type="project" value="TreeGrafter"/>
</dbReference>
<reference evidence="9" key="1">
    <citation type="submission" date="2011-05" db="EMBL/GenBank/DDBJ databases">
        <authorList>
            <person name="Richards S.R."/>
            <person name="Qu J."/>
            <person name="Jiang H."/>
            <person name="Jhangiani S.N."/>
            <person name="Agravi P."/>
            <person name="Goodspeed R."/>
            <person name="Gross S."/>
            <person name="Mandapat C."/>
            <person name="Jackson L."/>
            <person name="Mathew T."/>
            <person name="Pu L."/>
            <person name="Thornton R."/>
            <person name="Saada N."/>
            <person name="Wilczek-Boney K.B."/>
            <person name="Lee S."/>
            <person name="Kovar C."/>
            <person name="Wu Y."/>
            <person name="Scherer S.E."/>
            <person name="Worley K.C."/>
            <person name="Muzny D.M."/>
            <person name="Gibbs R."/>
        </authorList>
    </citation>
    <scope>NUCLEOTIDE SEQUENCE</scope>
    <source>
        <strain evidence="9">Brora</strain>
    </source>
</reference>
<evidence type="ECO:0000256" key="3">
    <source>
        <dbReference type="ARBA" id="ARBA00023180"/>
    </source>
</evidence>
<dbReference type="GO" id="GO:0042421">
    <property type="term" value="P:norepinephrine biosynthetic process"/>
    <property type="evidence" value="ECO:0007669"/>
    <property type="project" value="TreeGrafter"/>
</dbReference>
<dbReference type="CDD" id="cd09631">
    <property type="entry name" value="DOMON_DOH"/>
    <property type="match status" value="1"/>
</dbReference>
<feature type="domain" description="DOMON" evidence="6">
    <location>
        <begin position="23"/>
        <end position="82"/>
    </location>
</feature>
<dbReference type="InterPro" id="IPR014784">
    <property type="entry name" value="Cu2_ascorb_mOase-like_C"/>
</dbReference>
<dbReference type="Pfam" id="PF01082">
    <property type="entry name" value="Cu2_monooxygen"/>
    <property type="match status" value="1"/>
</dbReference>
<dbReference type="InterPro" id="IPR005018">
    <property type="entry name" value="DOMON_domain"/>
</dbReference>
<dbReference type="PhylomeDB" id="T1IY35"/>
<dbReference type="SUPFAM" id="SSF49742">
    <property type="entry name" value="PHM/PNGase F"/>
    <property type="match status" value="2"/>
</dbReference>
<evidence type="ECO:0000313" key="9">
    <source>
        <dbReference type="Proteomes" id="UP000014500"/>
    </source>
</evidence>
<evidence type="ECO:0000259" key="5">
    <source>
        <dbReference type="Pfam" id="PF01082"/>
    </source>
</evidence>
<protein>
    <recommendedName>
        <fullName evidence="10">DOMON domain-containing protein</fullName>
    </recommendedName>
</protein>
<evidence type="ECO:0000256" key="4">
    <source>
        <dbReference type="SAM" id="SignalP"/>
    </source>
</evidence>
<dbReference type="InterPro" id="IPR000945">
    <property type="entry name" value="DBH-like"/>
</dbReference>
<dbReference type="GO" id="GO:0030667">
    <property type="term" value="C:secretory granule membrane"/>
    <property type="evidence" value="ECO:0007669"/>
    <property type="project" value="TreeGrafter"/>
</dbReference>
<feature type="domain" description="Copper type II ascorbate-dependent monooxygenase C-terminal" evidence="7">
    <location>
        <begin position="277"/>
        <end position="417"/>
    </location>
</feature>
<dbReference type="Pfam" id="PF03712">
    <property type="entry name" value="Cu2_monoox_C"/>
    <property type="match status" value="1"/>
</dbReference>
<dbReference type="OMA" id="SARDEMC"/>
<keyword evidence="9" id="KW-1185">Reference proteome</keyword>
<feature type="signal peptide" evidence="4">
    <location>
        <begin position="1"/>
        <end position="19"/>
    </location>
</feature>
<keyword evidence="2" id="KW-1015">Disulfide bond</keyword>